<evidence type="ECO:0000313" key="3">
    <source>
        <dbReference type="Proteomes" id="UP001333996"/>
    </source>
</evidence>
<dbReference type="Pfam" id="PF13692">
    <property type="entry name" value="Glyco_trans_1_4"/>
    <property type="match status" value="1"/>
</dbReference>
<evidence type="ECO:0000256" key="1">
    <source>
        <dbReference type="ARBA" id="ARBA00021292"/>
    </source>
</evidence>
<dbReference type="GO" id="GO:0016757">
    <property type="term" value="F:glycosyltransferase activity"/>
    <property type="evidence" value="ECO:0007669"/>
    <property type="project" value="UniProtKB-KW"/>
</dbReference>
<dbReference type="RefSeq" id="WP_329507269.1">
    <property type="nucleotide sequence ID" value="NZ_BAAAYZ010000053.1"/>
</dbReference>
<keyword evidence="2" id="KW-0808">Transferase</keyword>
<dbReference type="PANTHER" id="PTHR12526:SF636">
    <property type="entry name" value="BLL3647 PROTEIN"/>
    <property type="match status" value="1"/>
</dbReference>
<comment type="caution">
    <text evidence="2">The sequence shown here is derived from an EMBL/GenBank/DDBJ whole genome shotgun (WGS) entry which is preliminary data.</text>
</comment>
<dbReference type="CDD" id="cd03801">
    <property type="entry name" value="GT4_PimA-like"/>
    <property type="match status" value="1"/>
</dbReference>
<dbReference type="EMBL" id="JAYWVC010000030">
    <property type="protein sequence ID" value="MED7822838.1"/>
    <property type="molecule type" value="Genomic_DNA"/>
</dbReference>
<evidence type="ECO:0000313" key="2">
    <source>
        <dbReference type="EMBL" id="MED7822838.1"/>
    </source>
</evidence>
<keyword evidence="2" id="KW-0328">Glycosyltransferase</keyword>
<dbReference type="Proteomes" id="UP001333996">
    <property type="component" value="Unassembled WGS sequence"/>
</dbReference>
<name>A0ABU7FFJ1_9ACTN</name>
<dbReference type="SUPFAM" id="SSF53756">
    <property type="entry name" value="UDP-Glycosyltransferase/glycogen phosphorylase"/>
    <property type="match status" value="1"/>
</dbReference>
<dbReference type="PANTHER" id="PTHR12526">
    <property type="entry name" value="GLYCOSYLTRANSFERASE"/>
    <property type="match status" value="1"/>
</dbReference>
<accession>A0ABU7FFJ1</accession>
<gene>
    <name evidence="2" type="ORF">VXC91_12810</name>
</gene>
<reference evidence="2" key="1">
    <citation type="submission" date="2024-01" db="EMBL/GenBank/DDBJ databases">
        <title>First draft genome sequence data of TA4-1, the type strain of Gram-positive actinobacterium Streptomyces chiangmaiensis.</title>
        <authorList>
            <person name="Yasawong M."/>
            <person name="Nantapong N."/>
        </authorList>
    </citation>
    <scope>NUCLEOTIDE SEQUENCE</scope>
    <source>
        <strain evidence="2">TA4-1</strain>
    </source>
</reference>
<protein>
    <recommendedName>
        <fullName evidence="1">D-inositol 3-phosphate glycosyltransferase</fullName>
    </recommendedName>
</protein>
<organism evidence="2 3">
    <name type="scientific">Streptomyces chiangmaiensis</name>
    <dbReference type="NCBI Taxonomy" id="766497"/>
    <lineage>
        <taxon>Bacteria</taxon>
        <taxon>Bacillati</taxon>
        <taxon>Actinomycetota</taxon>
        <taxon>Actinomycetes</taxon>
        <taxon>Kitasatosporales</taxon>
        <taxon>Streptomycetaceae</taxon>
        <taxon>Streptomyces</taxon>
    </lineage>
</organism>
<keyword evidence="3" id="KW-1185">Reference proteome</keyword>
<proteinExistence type="predicted"/>
<dbReference type="Gene3D" id="3.40.50.2000">
    <property type="entry name" value="Glycogen Phosphorylase B"/>
    <property type="match status" value="1"/>
</dbReference>
<sequence length="400" mass="42736">MPRPSVLYLTHHLPWPACSGGRLREGQLLHRLSADFDIEVVAVSKDPRLDHAHLGDAEAAGVRARIFPASPATAPGLSSHVRRHQSQPARRYLADRLAAAPPTAVHVEGHYLFPLLPQHPHSQTLIVEHNIESQLLEQQAESEGDVALLADAVLTRRTEQACWRSASAVAAVTDDDAAHIRAALAGQPVPVIPGGADHLDYLQAGSPSVAPSDAGRIAFVANFGYPPNLDAAQLILDEILPGVWARCPEATMTFTGMYPPPWLHAAAADPRVAVTGFVPQVTDYLDAADVVLCPLRIGGGVKIKVLEALARGRAVVTTPVGMQGLRQLPEGSVVECLDVPAMIDACVRLLRSPADRELQEKRSLLAVRHLPTWDTSAELLAATWHSLAASPDPTLLTAGS</sequence>